<feature type="transmembrane region" description="Helical" evidence="1">
    <location>
        <begin position="258"/>
        <end position="277"/>
    </location>
</feature>
<proteinExistence type="predicted"/>
<dbReference type="RefSeq" id="WP_073551328.1">
    <property type="nucleotide sequence ID" value="NZ_MRCC01000021.1"/>
</dbReference>
<organism evidence="2 3">
    <name type="scientific">Chroogloeocystis siderophila 5.2 s.c.1</name>
    <dbReference type="NCBI Taxonomy" id="247279"/>
    <lineage>
        <taxon>Bacteria</taxon>
        <taxon>Bacillati</taxon>
        <taxon>Cyanobacteriota</taxon>
        <taxon>Cyanophyceae</taxon>
        <taxon>Oscillatoriophycideae</taxon>
        <taxon>Chroococcales</taxon>
        <taxon>Chroococcaceae</taxon>
        <taxon>Chroogloeocystis</taxon>
    </lineage>
</organism>
<feature type="transmembrane region" description="Helical" evidence="1">
    <location>
        <begin position="12"/>
        <end position="34"/>
    </location>
</feature>
<dbReference type="STRING" id="247279.NIES1031_20385"/>
<keyword evidence="1" id="KW-0812">Transmembrane</keyword>
<feature type="transmembrane region" description="Helical" evidence="1">
    <location>
        <begin position="220"/>
        <end position="238"/>
    </location>
</feature>
<feature type="transmembrane region" description="Helical" evidence="1">
    <location>
        <begin position="364"/>
        <end position="383"/>
    </location>
</feature>
<feature type="transmembrane region" description="Helical" evidence="1">
    <location>
        <begin position="324"/>
        <end position="344"/>
    </location>
</feature>
<feature type="transmembrane region" description="Helical" evidence="1">
    <location>
        <begin position="148"/>
        <end position="167"/>
    </location>
</feature>
<evidence type="ECO:0000313" key="2">
    <source>
        <dbReference type="EMBL" id="OKH22296.1"/>
    </source>
</evidence>
<feature type="transmembrane region" description="Helical" evidence="1">
    <location>
        <begin position="425"/>
        <end position="444"/>
    </location>
</feature>
<dbReference type="Proteomes" id="UP000185984">
    <property type="component" value="Unassembled WGS sequence"/>
</dbReference>
<keyword evidence="2" id="KW-0808">Transferase</keyword>
<keyword evidence="1" id="KW-1133">Transmembrane helix</keyword>
<evidence type="ECO:0000256" key="1">
    <source>
        <dbReference type="SAM" id="Phobius"/>
    </source>
</evidence>
<name>A0A1U7HFE1_9CHRO</name>
<accession>A0A1U7HFE1</accession>
<evidence type="ECO:0000313" key="3">
    <source>
        <dbReference type="Proteomes" id="UP000185984"/>
    </source>
</evidence>
<feature type="transmembrane region" description="Helical" evidence="1">
    <location>
        <begin position="116"/>
        <end position="136"/>
    </location>
</feature>
<protein>
    <submittedName>
        <fullName evidence="2">Glycosyltransferase</fullName>
    </submittedName>
</protein>
<dbReference type="GO" id="GO:0016740">
    <property type="term" value="F:transferase activity"/>
    <property type="evidence" value="ECO:0007669"/>
    <property type="project" value="UniProtKB-KW"/>
</dbReference>
<keyword evidence="1" id="KW-0472">Membrane</keyword>
<feature type="transmembrane region" description="Helical" evidence="1">
    <location>
        <begin position="198"/>
        <end position="214"/>
    </location>
</feature>
<keyword evidence="3" id="KW-1185">Reference proteome</keyword>
<feature type="transmembrane region" description="Helical" evidence="1">
    <location>
        <begin position="173"/>
        <end position="191"/>
    </location>
</feature>
<dbReference type="AlphaFoldDB" id="A0A1U7HFE1"/>
<comment type="caution">
    <text evidence="2">The sequence shown here is derived from an EMBL/GenBank/DDBJ whole genome shotgun (WGS) entry which is preliminary data.</text>
</comment>
<gene>
    <name evidence="2" type="ORF">NIES1031_20385</name>
</gene>
<sequence length="558" mass="63100">MSNRNHKLKTEYQDILLLLGWTAIAVGLRLTLLASKPPWTDEFSTLVFSLGNSFLGVPLNQVIALDTLLQPLQRNPNHGVVQVVQNLITESNHPPLYFVLAHLWMNFWLPQSTDLVSVWVARSLPALLGAVSIPAIYGLSWLSFRSRLVSQLAAAMMAVSPYGIFLAQEARHYTLAILWVIASLSCLAIAIRRLEYRQLIPLWLVIVWVAANFLGMATHYFFVLTLCAEAIVLSVLWWRQHRRTRFRLMWSADPWWQILLVAVGTFLGGLVWLPVFFQNNYGSDLTDWIQNGSNGLLVLLNPIFQALAAWLTMISLLPVEARQLPIVIASGFVMLIFFLWALPWLYRGIKVKLTQSKTRLMTRVFVGIVCSAIALFFFFTYVFGIDLTRGARYNFVYFPAVMVLLGASLAVCWRTPDQQGKRAVALIWLMGLLSAITVVCNLGYQKYYRPDLMLEIMQNASRSPILIATTHKTHVQIGEMMGLGREFKLAGIDTPQFLLARETSAPTTTLQQAVNNFPRPLDLWLINFHAPLAVDSCTFDALSSPPVNGYNYQLYRCN</sequence>
<reference evidence="2 3" key="1">
    <citation type="submission" date="2016-11" db="EMBL/GenBank/DDBJ databases">
        <title>Draft Genome Sequences of Nine Cyanobacterial Strains from Diverse Habitats.</title>
        <authorList>
            <person name="Zhu T."/>
            <person name="Hou S."/>
            <person name="Lu X."/>
            <person name="Hess W.R."/>
        </authorList>
    </citation>
    <scope>NUCLEOTIDE SEQUENCE [LARGE SCALE GENOMIC DNA]</scope>
    <source>
        <strain evidence="2 3">5.2 s.c.1</strain>
    </source>
</reference>
<feature type="transmembrane region" description="Helical" evidence="1">
    <location>
        <begin position="395"/>
        <end position="413"/>
    </location>
</feature>
<feature type="transmembrane region" description="Helical" evidence="1">
    <location>
        <begin position="297"/>
        <end position="317"/>
    </location>
</feature>
<dbReference type="EMBL" id="MRCC01000021">
    <property type="protein sequence ID" value="OKH22296.1"/>
    <property type="molecule type" value="Genomic_DNA"/>
</dbReference>